<evidence type="ECO:0000256" key="2">
    <source>
        <dbReference type="SAM" id="SignalP"/>
    </source>
</evidence>
<accession>A0A7I7M690</accession>
<evidence type="ECO:0000313" key="4">
    <source>
        <dbReference type="Proteomes" id="UP000466514"/>
    </source>
</evidence>
<evidence type="ECO:0000256" key="1">
    <source>
        <dbReference type="SAM" id="MobiDB-lite"/>
    </source>
</evidence>
<organism evidence="3 4">
    <name type="scientific">Mycolicibacterium psychrotolerans</name>
    <dbReference type="NCBI Taxonomy" id="216929"/>
    <lineage>
        <taxon>Bacteria</taxon>
        <taxon>Bacillati</taxon>
        <taxon>Actinomycetota</taxon>
        <taxon>Actinomycetes</taxon>
        <taxon>Mycobacteriales</taxon>
        <taxon>Mycobacteriaceae</taxon>
        <taxon>Mycolicibacterium</taxon>
    </lineage>
</organism>
<dbReference type="EMBL" id="AP022574">
    <property type="protein sequence ID" value="BBX67711.1"/>
    <property type="molecule type" value="Genomic_DNA"/>
</dbReference>
<dbReference type="Proteomes" id="UP000466514">
    <property type="component" value="Chromosome"/>
</dbReference>
<evidence type="ECO:0000313" key="3">
    <source>
        <dbReference type="EMBL" id="BBX67711.1"/>
    </source>
</evidence>
<feature type="compositionally biased region" description="Low complexity" evidence="1">
    <location>
        <begin position="407"/>
        <end position="421"/>
    </location>
</feature>
<dbReference type="RefSeq" id="WP_163720792.1">
    <property type="nucleotide sequence ID" value="NZ_AP022574.1"/>
</dbReference>
<reference evidence="3 4" key="1">
    <citation type="journal article" date="2019" name="Emerg. Microbes Infect.">
        <title>Comprehensive subspecies identification of 175 nontuberculous mycobacteria species based on 7547 genomic profiles.</title>
        <authorList>
            <person name="Matsumoto Y."/>
            <person name="Kinjo T."/>
            <person name="Motooka D."/>
            <person name="Nabeya D."/>
            <person name="Jung N."/>
            <person name="Uechi K."/>
            <person name="Horii T."/>
            <person name="Iida T."/>
            <person name="Fujita J."/>
            <person name="Nakamura S."/>
        </authorList>
    </citation>
    <scope>NUCLEOTIDE SEQUENCE [LARGE SCALE GENOMIC DNA]</scope>
    <source>
        <strain evidence="3 4">JCM 13323</strain>
    </source>
</reference>
<keyword evidence="2" id="KW-0732">Signal</keyword>
<feature type="region of interest" description="Disordered" evidence="1">
    <location>
        <begin position="323"/>
        <end position="435"/>
    </location>
</feature>
<protein>
    <recommendedName>
        <fullName evidence="5">PE-PGRS family protein</fullName>
    </recommendedName>
</protein>
<sequence length="435" mass="44503">MHSSIGKPLVAFVSAACLAAPAMTPTIHESPLAIATIPVELSAAVTSFDPVPPSARTLGGSVAPIEDAKLVEAVDTMAELSGVDTGTLLLQLLTAPYHNVYAVSIALGKAVNAVVQLVSLPFSVATYVLTNRTAELPAYLQTVRNNLGNAIPGVVDSVQSEIGYDLDLLAQLFGGNQDTATVKSAADTVTAQADPGTLFLQLLTIPYHNIYGVSIAVGKAVNAVVQLAGLPFSVATYVLTNRTAEIPAYVNTVRTNLQGALPGISNSIKSEIAYDKNIVSQIFGGTSGATALQSRQAPNLLAGDATAAGVFDSGVHPLLAEATRDHSAVEQQPEASPTEDVAGSDTTDAPKSEGPKHRAPEDEDQSDSTTDAPADAESDKSDTKSDSKADDKAGTKAETSATEKPSSDTATSGASAETSGASTGGKHRKPEADAA</sequence>
<feature type="chain" id="PRO_5039687410" description="PE-PGRS family protein" evidence="2">
    <location>
        <begin position="20"/>
        <end position="435"/>
    </location>
</feature>
<feature type="signal peptide" evidence="2">
    <location>
        <begin position="1"/>
        <end position="19"/>
    </location>
</feature>
<gene>
    <name evidence="3" type="ORF">MPSYJ_11720</name>
</gene>
<name>A0A7I7M690_9MYCO</name>
<dbReference type="AlphaFoldDB" id="A0A7I7M690"/>
<feature type="compositionally biased region" description="Basic and acidic residues" evidence="1">
    <location>
        <begin position="348"/>
        <end position="360"/>
    </location>
</feature>
<keyword evidence="4" id="KW-1185">Reference proteome</keyword>
<feature type="compositionally biased region" description="Basic and acidic residues" evidence="1">
    <location>
        <begin position="377"/>
        <end position="395"/>
    </location>
</feature>
<evidence type="ECO:0008006" key="5">
    <source>
        <dbReference type="Google" id="ProtNLM"/>
    </source>
</evidence>
<dbReference type="KEGG" id="mpsc:MPSYJ_11720"/>
<proteinExistence type="predicted"/>